<sequence>MLRDSSQYLSGRPAPAPITRNHPTADMASGLPPLPTEAHPWLTAVAQTLGLTGRTAETFTRYGLLTVPSLNILMLCQQAEPARWSLLGFVQPPAGISTLLWSEALLRANCVAMALDTCVWGQDEKGATVLAKQLPFYQYNDCQAVVEAIEQMEALSSSLLVTVVAAAQASTDAPEQPSSDMTPVSPQLDLLGQRLDSMAERAIDAQWHKPLIEQALTALKVALPGQAFGSVGALKVDKRFIEVIADPDERHLLLSTSVGVSISTAAQRSAALQTNLYLMTGAHCGLALAPGGATLQSRWDCTGLDGNDLAAWLADFMTLACALDAGDPPAAATHYRSAGGHN</sequence>
<dbReference type="RefSeq" id="WP_190419811.1">
    <property type="nucleotide sequence ID" value="NZ_JAAOCA010000010.1"/>
</dbReference>
<name>A0ABR7Z0S1_9PSED</name>
<evidence type="ECO:0000313" key="2">
    <source>
        <dbReference type="EMBL" id="MBD1598959.1"/>
    </source>
</evidence>
<reference evidence="2 3" key="1">
    <citation type="journal article" date="2020" name="Insects">
        <title>Bacteria Belonging to Pseudomonas typographi sp. nov. from the Bark Beetle Ips typographus Have Genomic Potential to Aid in the Host Ecology.</title>
        <authorList>
            <person name="Peral-Aranega E."/>
            <person name="Saati-Santamaria Z."/>
            <person name="Kolarik M."/>
            <person name="Rivas R."/>
            <person name="Garcia-Fraile P."/>
        </authorList>
    </citation>
    <scope>NUCLEOTIDE SEQUENCE [LARGE SCALE GENOMIC DNA]</scope>
    <source>
        <strain evidence="2 3">CA3A</strain>
    </source>
</reference>
<evidence type="ECO:0000313" key="3">
    <source>
        <dbReference type="Proteomes" id="UP000805841"/>
    </source>
</evidence>
<keyword evidence="3" id="KW-1185">Reference proteome</keyword>
<dbReference type="SUPFAM" id="SSF69635">
    <property type="entry name" value="Type III secretory system chaperone-like"/>
    <property type="match status" value="1"/>
</dbReference>
<evidence type="ECO:0000256" key="1">
    <source>
        <dbReference type="SAM" id="MobiDB-lite"/>
    </source>
</evidence>
<gene>
    <name evidence="2" type="ORF">HAQ05_09600</name>
</gene>
<dbReference type="InterPro" id="IPR010261">
    <property type="entry name" value="Tir_chaperone"/>
</dbReference>
<protein>
    <submittedName>
        <fullName evidence="2">Type III secretion system chaperone</fullName>
    </submittedName>
</protein>
<feature type="region of interest" description="Disordered" evidence="1">
    <location>
        <begin position="1"/>
        <end position="32"/>
    </location>
</feature>
<organism evidence="2 3">
    <name type="scientific">Pseudomonas typographi</name>
    <dbReference type="NCBI Taxonomy" id="2715964"/>
    <lineage>
        <taxon>Bacteria</taxon>
        <taxon>Pseudomonadati</taxon>
        <taxon>Pseudomonadota</taxon>
        <taxon>Gammaproteobacteria</taxon>
        <taxon>Pseudomonadales</taxon>
        <taxon>Pseudomonadaceae</taxon>
        <taxon>Pseudomonas</taxon>
    </lineage>
</organism>
<proteinExistence type="predicted"/>
<dbReference type="EMBL" id="JAAOCA010000010">
    <property type="protein sequence ID" value="MBD1598959.1"/>
    <property type="molecule type" value="Genomic_DNA"/>
</dbReference>
<dbReference type="Gene3D" id="3.30.1460.10">
    <property type="match status" value="1"/>
</dbReference>
<dbReference type="Pfam" id="PF05932">
    <property type="entry name" value="CesT"/>
    <property type="match status" value="1"/>
</dbReference>
<dbReference type="Proteomes" id="UP000805841">
    <property type="component" value="Unassembled WGS sequence"/>
</dbReference>
<dbReference type="CDD" id="cd16364">
    <property type="entry name" value="T3SC_I-like"/>
    <property type="match status" value="1"/>
</dbReference>
<comment type="caution">
    <text evidence="2">The sequence shown here is derived from an EMBL/GenBank/DDBJ whole genome shotgun (WGS) entry which is preliminary data.</text>
</comment>
<accession>A0ABR7Z0S1</accession>